<dbReference type="AlphaFoldDB" id="A0A7I7ULR9"/>
<dbReference type="InterPro" id="IPR006015">
    <property type="entry name" value="Universal_stress_UspA"/>
</dbReference>
<protein>
    <submittedName>
        <fullName evidence="3">Universal stress protein</fullName>
    </submittedName>
</protein>
<name>A0A7I7ULR9_MYCPV</name>
<evidence type="ECO:0000256" key="1">
    <source>
        <dbReference type="ARBA" id="ARBA00008791"/>
    </source>
</evidence>
<evidence type="ECO:0000313" key="3">
    <source>
        <dbReference type="EMBL" id="BBY82315.1"/>
    </source>
</evidence>
<dbReference type="InterPro" id="IPR006016">
    <property type="entry name" value="UspA"/>
</dbReference>
<comment type="similarity">
    <text evidence="1">Belongs to the universal stress protein A family.</text>
</comment>
<dbReference type="Pfam" id="PF00582">
    <property type="entry name" value="Usp"/>
    <property type="match status" value="2"/>
</dbReference>
<dbReference type="SUPFAM" id="SSF52402">
    <property type="entry name" value="Adenine nucleotide alpha hydrolases-like"/>
    <property type="match status" value="2"/>
</dbReference>
<dbReference type="InterPro" id="IPR014729">
    <property type="entry name" value="Rossmann-like_a/b/a_fold"/>
</dbReference>
<dbReference type="EMBL" id="AP022599">
    <property type="protein sequence ID" value="BBY82315.1"/>
    <property type="molecule type" value="Genomic_DNA"/>
</dbReference>
<dbReference type="Proteomes" id="UP000467252">
    <property type="component" value="Chromosome"/>
</dbReference>
<reference evidence="3 4" key="1">
    <citation type="journal article" date="2019" name="Emerg. Microbes Infect.">
        <title>Comprehensive subspecies identification of 175 nontuberculous mycobacteria species based on 7547 genomic profiles.</title>
        <authorList>
            <person name="Matsumoto Y."/>
            <person name="Kinjo T."/>
            <person name="Motooka D."/>
            <person name="Nabeya D."/>
            <person name="Jung N."/>
            <person name="Uechi K."/>
            <person name="Horii T."/>
            <person name="Iida T."/>
            <person name="Fujita J."/>
            <person name="Nakamura S."/>
        </authorList>
    </citation>
    <scope>NUCLEOTIDE SEQUENCE [LARGE SCALE GENOMIC DNA]</scope>
    <source>
        <strain evidence="3 4">JCM 6370</strain>
    </source>
</reference>
<dbReference type="Gene3D" id="3.40.50.620">
    <property type="entry name" value="HUPs"/>
    <property type="match status" value="2"/>
</dbReference>
<sequence length="298" mass="31187">MAGMSERTGPVIVGVDGSEDALNAAVWAGAVAEKFEVPLHIVHAIPDAGPLLTDAAAALRASLIAEQRASAEEVLKSVEDAVRSRYGELTITVTQSDEPASKVLADLSEDASLVVLGSPEVRVGAALLLGSTTIAVTTHSSCPVVAWRGGITAPTDQPIVLGANGEQTGADAYRTAFEFADRFGVSIYAVNAWPGRRVLGGIEIPSMIDWGAVEAAQWQYVMASVEPWSERYPDVEVRYFIETGGAGQALLQHAGDAQLVVVGNRGRGLLAGALLGSTSMNMLHHSPVPVLVCHNATR</sequence>
<organism evidence="3 4">
    <name type="scientific">Mycolicibacterium pulveris</name>
    <name type="common">Mycobacterium pulveris</name>
    <dbReference type="NCBI Taxonomy" id="36813"/>
    <lineage>
        <taxon>Bacteria</taxon>
        <taxon>Bacillati</taxon>
        <taxon>Actinomycetota</taxon>
        <taxon>Actinomycetes</taxon>
        <taxon>Mycobacteriales</taxon>
        <taxon>Mycobacteriaceae</taxon>
        <taxon>Mycolicibacterium</taxon>
    </lineage>
</organism>
<feature type="domain" description="UspA" evidence="2">
    <location>
        <begin position="10"/>
        <end position="146"/>
    </location>
</feature>
<gene>
    <name evidence="3" type="ORF">MPUL_34730</name>
</gene>
<evidence type="ECO:0000313" key="4">
    <source>
        <dbReference type="Proteomes" id="UP000467252"/>
    </source>
</evidence>
<keyword evidence="4" id="KW-1185">Reference proteome</keyword>
<feature type="domain" description="UspA" evidence="2">
    <location>
        <begin position="158"/>
        <end position="294"/>
    </location>
</feature>
<dbReference type="PANTHER" id="PTHR46268:SF6">
    <property type="entry name" value="UNIVERSAL STRESS PROTEIN UP12"/>
    <property type="match status" value="1"/>
</dbReference>
<accession>A0A7I7ULR9</accession>
<dbReference type="PANTHER" id="PTHR46268">
    <property type="entry name" value="STRESS RESPONSE PROTEIN NHAX"/>
    <property type="match status" value="1"/>
</dbReference>
<proteinExistence type="inferred from homology"/>
<evidence type="ECO:0000259" key="2">
    <source>
        <dbReference type="Pfam" id="PF00582"/>
    </source>
</evidence>
<dbReference type="PRINTS" id="PR01438">
    <property type="entry name" value="UNVRSLSTRESS"/>
</dbReference>